<dbReference type="EMBL" id="JABAIK010000009">
    <property type="protein sequence ID" value="NLS13383.1"/>
    <property type="molecule type" value="Genomic_DNA"/>
</dbReference>
<comment type="caution">
    <text evidence="3">The sequence shown here is derived from an EMBL/GenBank/DDBJ whole genome shotgun (WGS) entry which is preliminary data.</text>
</comment>
<dbReference type="RefSeq" id="WP_168836472.1">
    <property type="nucleotide sequence ID" value="NZ_JABAIK010000009.1"/>
</dbReference>
<evidence type="ECO:0000256" key="1">
    <source>
        <dbReference type="SAM" id="SignalP"/>
    </source>
</evidence>
<feature type="chain" id="PRO_5030928284" evidence="1">
    <location>
        <begin position="20"/>
        <end position="192"/>
    </location>
</feature>
<organism evidence="3 4">
    <name type="scientific">Vibrio agarilyticus</name>
    <dbReference type="NCBI Taxonomy" id="2726741"/>
    <lineage>
        <taxon>Bacteria</taxon>
        <taxon>Pseudomonadati</taxon>
        <taxon>Pseudomonadota</taxon>
        <taxon>Gammaproteobacteria</taxon>
        <taxon>Vibrionales</taxon>
        <taxon>Vibrionaceae</taxon>
        <taxon>Vibrio</taxon>
    </lineage>
</organism>
<dbReference type="InterPro" id="IPR007730">
    <property type="entry name" value="SPOR-like_dom"/>
</dbReference>
<gene>
    <name evidence="3" type="ORF">HGP28_10810</name>
</gene>
<dbReference type="AlphaFoldDB" id="A0A7X8TR91"/>
<dbReference type="InterPro" id="IPR036680">
    <property type="entry name" value="SPOR-like_sf"/>
</dbReference>
<accession>A0A7X8TR91</accession>
<dbReference type="PROSITE" id="PS51257">
    <property type="entry name" value="PROKAR_LIPOPROTEIN"/>
    <property type="match status" value="1"/>
</dbReference>
<dbReference type="Proteomes" id="UP000535589">
    <property type="component" value="Unassembled WGS sequence"/>
</dbReference>
<name>A0A7X8TR91_9VIBR</name>
<protein>
    <submittedName>
        <fullName evidence="3">SPOR domain-containing protein</fullName>
    </submittedName>
</protein>
<feature type="domain" description="SPOR" evidence="2">
    <location>
        <begin position="97"/>
        <end position="176"/>
    </location>
</feature>
<dbReference type="Gene3D" id="3.30.70.1070">
    <property type="entry name" value="Sporulation related repeat"/>
    <property type="match status" value="1"/>
</dbReference>
<dbReference type="Pfam" id="PF05036">
    <property type="entry name" value="SPOR"/>
    <property type="match status" value="1"/>
</dbReference>
<evidence type="ECO:0000313" key="3">
    <source>
        <dbReference type="EMBL" id="NLS13383.1"/>
    </source>
</evidence>
<keyword evidence="4" id="KW-1185">Reference proteome</keyword>
<dbReference type="GO" id="GO:0042834">
    <property type="term" value="F:peptidoglycan binding"/>
    <property type="evidence" value="ECO:0007669"/>
    <property type="project" value="InterPro"/>
</dbReference>
<reference evidence="3 4" key="1">
    <citation type="submission" date="2020-04" db="EMBL/GenBank/DDBJ databases">
        <title>Vibrio sp. SM6, a novel species isolated from seawater.</title>
        <authorList>
            <person name="Wang X."/>
        </authorList>
    </citation>
    <scope>NUCLEOTIDE SEQUENCE [LARGE SCALE GENOMIC DNA]</scope>
    <source>
        <strain evidence="3 4">SM6</strain>
    </source>
</reference>
<proteinExistence type="predicted"/>
<sequence length="192" mass="20964">MKKTAIISFTLLLGACSSAQYTTDVSSQSFREEFEAAPVVEPLIVDDVVEQNVVVTATPAVVVEQVEVKETNVVQLTPATNETVVDLTPPTTAQQEQVQRFGYTIQVVALGNAAKVAPFATRLPRTAQPVWSNYKEVNGTKWYTILYGDYATTTEAKKAIATLPADIRALKPFVKSLDAIKNSPYPTLDKLQ</sequence>
<feature type="signal peptide" evidence="1">
    <location>
        <begin position="1"/>
        <end position="19"/>
    </location>
</feature>
<keyword evidence="1" id="KW-0732">Signal</keyword>
<dbReference type="SUPFAM" id="SSF110997">
    <property type="entry name" value="Sporulation related repeat"/>
    <property type="match status" value="1"/>
</dbReference>
<dbReference type="PROSITE" id="PS51724">
    <property type="entry name" value="SPOR"/>
    <property type="match status" value="1"/>
</dbReference>
<evidence type="ECO:0000259" key="2">
    <source>
        <dbReference type="PROSITE" id="PS51724"/>
    </source>
</evidence>
<evidence type="ECO:0000313" key="4">
    <source>
        <dbReference type="Proteomes" id="UP000535589"/>
    </source>
</evidence>